<protein>
    <submittedName>
        <fullName evidence="2">Uncharacterized protein</fullName>
    </submittedName>
</protein>
<dbReference type="InterPro" id="IPR045755">
    <property type="entry name" value="FtsL-like"/>
</dbReference>
<dbReference type="Pfam" id="PF19579">
    <property type="entry name" value="FtsL_2"/>
    <property type="match status" value="1"/>
</dbReference>
<keyword evidence="1" id="KW-0175">Coiled coil</keyword>
<keyword evidence="3" id="KW-1185">Reference proteome</keyword>
<comment type="caution">
    <text evidence="2">The sequence shown here is derived from an EMBL/GenBank/DDBJ whole genome shotgun (WGS) entry which is preliminary data.</text>
</comment>
<dbReference type="Proteomes" id="UP000664795">
    <property type="component" value="Unassembled WGS sequence"/>
</dbReference>
<evidence type="ECO:0000313" key="2">
    <source>
        <dbReference type="EMBL" id="MBO0932692.1"/>
    </source>
</evidence>
<sequence length="129" mass="14969">MAYNTFKSRPPVRPPRRKRKPLRIGLWLNEVMGIDRLFGSDNAWPIRNINRILWVTMLLVIYIGLNHNAERLVRRIDRARTDVDELRAQATTTKADLARSSKQSEISKQVFADSLFDSQSPPQKLIVNE</sequence>
<name>A0A939JX87_9BACT</name>
<evidence type="ECO:0000256" key="1">
    <source>
        <dbReference type="SAM" id="Coils"/>
    </source>
</evidence>
<organism evidence="2 3">
    <name type="scientific">Fibrella aquatilis</name>
    <dbReference type="NCBI Taxonomy" id="2817059"/>
    <lineage>
        <taxon>Bacteria</taxon>
        <taxon>Pseudomonadati</taxon>
        <taxon>Bacteroidota</taxon>
        <taxon>Cytophagia</taxon>
        <taxon>Cytophagales</taxon>
        <taxon>Spirosomataceae</taxon>
        <taxon>Fibrella</taxon>
    </lineage>
</organism>
<evidence type="ECO:0000313" key="3">
    <source>
        <dbReference type="Proteomes" id="UP000664795"/>
    </source>
</evidence>
<reference evidence="2 3" key="1">
    <citation type="submission" date="2021-03" db="EMBL/GenBank/DDBJ databases">
        <title>Fibrella sp. HMF5036 genome sequencing and assembly.</title>
        <authorList>
            <person name="Kang H."/>
            <person name="Kim H."/>
            <person name="Bae S."/>
            <person name="Joh K."/>
        </authorList>
    </citation>
    <scope>NUCLEOTIDE SEQUENCE [LARGE SCALE GENOMIC DNA]</scope>
    <source>
        <strain evidence="2 3">HMF5036</strain>
    </source>
</reference>
<feature type="coiled-coil region" evidence="1">
    <location>
        <begin position="69"/>
        <end position="96"/>
    </location>
</feature>
<proteinExistence type="predicted"/>
<accession>A0A939JX87</accession>
<dbReference type="EMBL" id="JAFMYU010000014">
    <property type="protein sequence ID" value="MBO0932692.1"/>
    <property type="molecule type" value="Genomic_DNA"/>
</dbReference>
<dbReference type="RefSeq" id="WP_207336658.1">
    <property type="nucleotide sequence ID" value="NZ_JAFMYU010000014.1"/>
</dbReference>
<gene>
    <name evidence="2" type="ORF">J2I48_16905</name>
</gene>
<dbReference type="AlphaFoldDB" id="A0A939JX87"/>